<gene>
    <name evidence="1" type="ORF">EA656_14885</name>
</gene>
<dbReference type="EMBL" id="SHMF01000004">
    <property type="protein sequence ID" value="TAA33721.1"/>
    <property type="molecule type" value="Genomic_DNA"/>
</dbReference>
<protein>
    <submittedName>
        <fullName evidence="1">Uncharacterized protein</fullName>
    </submittedName>
</protein>
<name>A0A4Q8LS24_9GAMM</name>
<evidence type="ECO:0000313" key="1">
    <source>
        <dbReference type="EMBL" id="TAA33721.1"/>
    </source>
</evidence>
<sequence length="91" mass="10492">MNLDSDFLPSRTERLTWLLGWFIERYGAGVDWDLAQRFRDIPTTLPVPEQDVMAAAAISEYVNAADRATPGARAVFWECFDTIQPDKEWRI</sequence>
<dbReference type="AlphaFoldDB" id="A0A4Q8LS24"/>
<dbReference type="Proteomes" id="UP000292087">
    <property type="component" value="Unassembled WGS sequence"/>
</dbReference>
<evidence type="ECO:0000313" key="2">
    <source>
        <dbReference type="Proteomes" id="UP000292087"/>
    </source>
</evidence>
<organism evidence="1 2">
    <name type="scientific">Pseudoxanthomonas winnipegensis</name>
    <dbReference type="NCBI Taxonomy" id="2480810"/>
    <lineage>
        <taxon>Bacteria</taxon>
        <taxon>Pseudomonadati</taxon>
        <taxon>Pseudomonadota</taxon>
        <taxon>Gammaproteobacteria</taxon>
        <taxon>Lysobacterales</taxon>
        <taxon>Lysobacteraceae</taxon>
        <taxon>Pseudoxanthomonas</taxon>
    </lineage>
</organism>
<proteinExistence type="predicted"/>
<accession>A0A4Q8LS24</accession>
<dbReference type="RefSeq" id="WP_130524346.1">
    <property type="nucleotide sequence ID" value="NZ_SHLZ01000005.1"/>
</dbReference>
<reference evidence="1 2" key="1">
    <citation type="submission" date="2019-02" db="EMBL/GenBank/DDBJ databases">
        <title>WGS of Pseudoxanthomonas species novum from clinical isolates.</title>
        <authorList>
            <person name="Bernier A.-M."/>
            <person name="Bernard K."/>
            <person name="Vachon A."/>
        </authorList>
    </citation>
    <scope>NUCLEOTIDE SEQUENCE [LARGE SCALE GENOMIC DNA]</scope>
    <source>
        <strain evidence="1 2">NML140781</strain>
    </source>
</reference>
<comment type="caution">
    <text evidence="1">The sequence shown here is derived from an EMBL/GenBank/DDBJ whole genome shotgun (WGS) entry which is preliminary data.</text>
</comment>